<keyword evidence="1" id="KW-0812">Transmembrane</keyword>
<feature type="transmembrane region" description="Helical" evidence="1">
    <location>
        <begin position="160"/>
        <end position="182"/>
    </location>
</feature>
<dbReference type="AlphaFoldDB" id="A0AAU7F7A0"/>
<dbReference type="InterPro" id="IPR010293">
    <property type="entry name" value="Sbt_1"/>
</dbReference>
<accession>A0AAU7F7A0</accession>
<dbReference type="PANTHER" id="PTHR40400">
    <property type="entry name" value="SLR1512 PROTEIN"/>
    <property type="match status" value="1"/>
</dbReference>
<feature type="transmembrane region" description="Helical" evidence="1">
    <location>
        <begin position="61"/>
        <end position="79"/>
    </location>
</feature>
<dbReference type="PANTHER" id="PTHR40400:SF1">
    <property type="entry name" value="SLR1512 PROTEIN"/>
    <property type="match status" value="1"/>
</dbReference>
<feature type="transmembrane region" description="Helical" evidence="1">
    <location>
        <begin position="226"/>
        <end position="250"/>
    </location>
</feature>
<feature type="transmembrane region" description="Helical" evidence="1">
    <location>
        <begin position="202"/>
        <end position="220"/>
    </location>
</feature>
<dbReference type="KEGG" id="cmav:ABHF33_09825"/>
<gene>
    <name evidence="2" type="ORF">ABHF33_09825</name>
</gene>
<feature type="transmembrane region" description="Helical" evidence="1">
    <location>
        <begin position="122"/>
        <end position="140"/>
    </location>
</feature>
<keyword evidence="1" id="KW-1133">Transmembrane helix</keyword>
<feature type="transmembrane region" description="Helical" evidence="1">
    <location>
        <begin position="91"/>
        <end position="110"/>
    </location>
</feature>
<dbReference type="EMBL" id="CP157355">
    <property type="protein sequence ID" value="XBL99368.1"/>
    <property type="molecule type" value="Genomic_DNA"/>
</dbReference>
<evidence type="ECO:0000256" key="1">
    <source>
        <dbReference type="SAM" id="Phobius"/>
    </source>
</evidence>
<evidence type="ECO:0000313" key="2">
    <source>
        <dbReference type="EMBL" id="XBL99368.1"/>
    </source>
</evidence>
<reference evidence="2" key="1">
    <citation type="submission" date="2024-05" db="EMBL/GenBank/DDBJ databases">
        <authorList>
            <person name="Yang L."/>
            <person name="Pan L."/>
        </authorList>
    </citation>
    <scope>NUCLEOTIDE SEQUENCE</scope>
    <source>
        <strain evidence="2">FCG-7</strain>
    </source>
</reference>
<proteinExistence type="predicted"/>
<feature type="transmembrane region" description="Helical" evidence="1">
    <location>
        <begin position="286"/>
        <end position="308"/>
    </location>
</feature>
<protein>
    <submittedName>
        <fullName evidence="2">Sodium-dependent bicarbonate transport family permease</fullName>
    </submittedName>
</protein>
<sequence length="316" mass="32953">MQIDPVVLFFLLGLAAGLAKSDLKLPSALYDTLSVFLLLAIGIKGGLALAKQPIMDVLPQAMLVLLMGSIIPLLLYPLLRIRLSQVDAASIAAHYGSASVVTFAVGVAYLSRLNISYESQTTLFLVLLEMPALVVGVILSRLKGSAAGAAKQAGHGWGKLLHEVLLGKSVVLLIGGLLIGLIAGPQGIQPLDRMYLDLFKPVLTLFLLEMGLVVAGKFGILRQHGALVLAIGVGVPLALSWIGIGFGLLMGLSLGGVVLLATLAASASYIAAPAAMRMAVPQANPALSLGAALGVTFPFNLLVGIPVYHQFTMLFF</sequence>
<dbReference type="Pfam" id="PF05982">
    <property type="entry name" value="Sbt_1"/>
    <property type="match status" value="1"/>
</dbReference>
<keyword evidence="1" id="KW-0472">Membrane</keyword>
<name>A0AAU7F7A0_9NEIS</name>
<dbReference type="RefSeq" id="WP_348943798.1">
    <property type="nucleotide sequence ID" value="NZ_CP157355.1"/>
</dbReference>
<organism evidence="2">
    <name type="scientific">Chitinibacter mangrovi</name>
    <dbReference type="NCBI Taxonomy" id="3153927"/>
    <lineage>
        <taxon>Bacteria</taxon>
        <taxon>Pseudomonadati</taxon>
        <taxon>Pseudomonadota</taxon>
        <taxon>Betaproteobacteria</taxon>
        <taxon>Neisseriales</taxon>
        <taxon>Chitinibacteraceae</taxon>
        <taxon>Chitinibacter</taxon>
    </lineage>
</organism>
<feature type="transmembrane region" description="Helical" evidence="1">
    <location>
        <begin position="257"/>
        <end position="280"/>
    </location>
</feature>